<evidence type="ECO:0000259" key="3">
    <source>
        <dbReference type="Pfam" id="PF11740"/>
    </source>
</evidence>
<dbReference type="EMBL" id="CP010824">
    <property type="protein sequence ID" value="ALJ92222.1"/>
    <property type="molecule type" value="Genomic_DNA"/>
</dbReference>
<dbReference type="InterPro" id="IPR021104">
    <property type="entry name" value="KfrA_DNA-bd_N"/>
</dbReference>
<evidence type="ECO:0000313" key="5">
    <source>
        <dbReference type="Proteomes" id="UP000058660"/>
    </source>
</evidence>
<name>A0ABM5VPW6_THEA5</name>
<sequence length="235" mass="23970">MKGVGKRNEPRRKYFSRLPYETEVTMPRTPSVTLADVKHALAELGLSPEEAGAQALRQHLGRGSLSTLQRYLELLRAEGARERSLSSAIEGTLRTLAPALKALAVQAAQGLYERSLAETLRALEEREALLEEQEGLLETLKGELEATRERLEGQEKELGEVLAREEELKAVLGGAGGADPGPGAAGGGVGGAGAGAGGGAGGPFPAGARPGARAGHPAGGGGTGGPGAGVGLPYP</sequence>
<feature type="compositionally biased region" description="Gly residues" evidence="2">
    <location>
        <begin position="194"/>
        <end position="204"/>
    </location>
</feature>
<keyword evidence="1" id="KW-0175">Coiled coil</keyword>
<proteinExistence type="predicted"/>
<keyword evidence="4" id="KW-0614">Plasmid</keyword>
<evidence type="ECO:0000256" key="2">
    <source>
        <dbReference type="SAM" id="MobiDB-lite"/>
    </source>
</evidence>
<organism evidence="4 5">
    <name type="scientific">Thermus aquaticus (strain ATCC BAA-2747 / Y51MC23)</name>
    <dbReference type="NCBI Taxonomy" id="498848"/>
    <lineage>
        <taxon>Bacteria</taxon>
        <taxon>Thermotogati</taxon>
        <taxon>Deinococcota</taxon>
        <taxon>Deinococci</taxon>
        <taxon>Thermales</taxon>
        <taxon>Thermaceae</taxon>
        <taxon>Thermus</taxon>
    </lineage>
</organism>
<feature type="compositionally biased region" description="Low complexity" evidence="2">
    <location>
        <begin position="205"/>
        <end position="216"/>
    </location>
</feature>
<gene>
    <name evidence="4" type="ORF">TO73_2513</name>
</gene>
<evidence type="ECO:0000313" key="4">
    <source>
        <dbReference type="EMBL" id="ALJ92222.1"/>
    </source>
</evidence>
<keyword evidence="4" id="KW-0238">DNA-binding</keyword>
<accession>A0ABM5VPW6</accession>
<dbReference type="Pfam" id="PF11740">
    <property type="entry name" value="KfrA_N"/>
    <property type="match status" value="1"/>
</dbReference>
<feature type="domain" description="KfrA N-terminal DNA-binding" evidence="3">
    <location>
        <begin position="36"/>
        <end position="151"/>
    </location>
</feature>
<protein>
    <submittedName>
        <fullName evidence="4">Plasmid replication region DNA-binding protein</fullName>
    </submittedName>
</protein>
<dbReference type="GO" id="GO:0003677">
    <property type="term" value="F:DNA binding"/>
    <property type="evidence" value="ECO:0007669"/>
    <property type="project" value="UniProtKB-KW"/>
</dbReference>
<dbReference type="Proteomes" id="UP000058660">
    <property type="component" value="Plasmid pTA16"/>
</dbReference>
<feature type="coiled-coil region" evidence="1">
    <location>
        <begin position="113"/>
        <end position="168"/>
    </location>
</feature>
<feature type="region of interest" description="Disordered" evidence="2">
    <location>
        <begin position="194"/>
        <end position="235"/>
    </location>
</feature>
<reference evidence="5" key="1">
    <citation type="journal article" date="2015" name="PLoS ONE">
        <title>Complete Genome Sequence of Thermus aquaticus Y51MC23.</title>
        <authorList>
            <person name="Brumm P.J."/>
            <person name="Monsma S."/>
            <person name="Keough B."/>
            <person name="Jasinovica S."/>
            <person name="Ferguson E."/>
            <person name="Schoenfeld T."/>
            <person name="Lodes M."/>
            <person name="Mead D.A."/>
        </authorList>
    </citation>
    <scope>NUCLEOTIDE SEQUENCE [LARGE SCALE GENOMIC DNA]</scope>
    <source>
        <strain evidence="5">BAA-2747 / Y51MC23</strain>
    </source>
</reference>
<evidence type="ECO:0000256" key="1">
    <source>
        <dbReference type="SAM" id="Coils"/>
    </source>
</evidence>
<keyword evidence="5" id="KW-1185">Reference proteome</keyword>
<feature type="compositionally biased region" description="Gly residues" evidence="2">
    <location>
        <begin position="217"/>
        <end position="235"/>
    </location>
</feature>
<geneLocation type="plasmid" evidence="4 5">
    <name>pTA16</name>
</geneLocation>